<evidence type="ECO:0000256" key="5">
    <source>
        <dbReference type="ARBA" id="ARBA00022741"/>
    </source>
</evidence>
<name>A0ABU0LTF1_9HYPH</name>
<keyword evidence="4 10" id="KW-0436">Ligase</keyword>
<evidence type="ECO:0000256" key="2">
    <source>
        <dbReference type="ARBA" id="ARBA00011738"/>
    </source>
</evidence>
<comment type="subunit">
    <text evidence="2 10">Homodimer.</text>
</comment>
<dbReference type="CDD" id="cd00859">
    <property type="entry name" value="HisRS_anticodon"/>
    <property type="match status" value="1"/>
</dbReference>
<dbReference type="PANTHER" id="PTHR11476:SF7">
    <property type="entry name" value="HISTIDINE--TRNA LIGASE"/>
    <property type="match status" value="1"/>
</dbReference>
<gene>
    <name evidence="10" type="primary">hisS</name>
    <name evidence="13" type="ORF">QOZ99_002884</name>
</gene>
<comment type="subcellular location">
    <subcellularLocation>
        <location evidence="10">Cytoplasm</location>
    </subcellularLocation>
</comment>
<dbReference type="Proteomes" id="UP001235094">
    <property type="component" value="Unassembled WGS sequence"/>
</dbReference>
<keyword evidence="14" id="KW-1185">Reference proteome</keyword>
<dbReference type="EC" id="6.1.1.21" evidence="10"/>
<dbReference type="SUPFAM" id="SSF52954">
    <property type="entry name" value="Class II aaRS ABD-related"/>
    <property type="match status" value="1"/>
</dbReference>
<keyword evidence="8 10" id="KW-0030">Aminoacyl-tRNA synthetase</keyword>
<keyword evidence="7 10" id="KW-0648">Protein biosynthesis</keyword>
<keyword evidence="3 10" id="KW-0963">Cytoplasm</keyword>
<dbReference type="NCBIfam" id="TIGR00442">
    <property type="entry name" value="hisS"/>
    <property type="match status" value="1"/>
</dbReference>
<keyword evidence="5 10" id="KW-0547">Nucleotide-binding</keyword>
<protein>
    <recommendedName>
        <fullName evidence="10">Histidine--tRNA ligase</fullName>
        <ecNumber evidence="10">6.1.1.21</ecNumber>
    </recommendedName>
    <alternativeName>
        <fullName evidence="10">Histidyl-tRNA synthetase</fullName>
        <shortName evidence="10">HisRS</shortName>
    </alternativeName>
</protein>
<dbReference type="PIRSF" id="PIRSF001549">
    <property type="entry name" value="His-tRNA_synth"/>
    <property type="match status" value="1"/>
</dbReference>
<evidence type="ECO:0000256" key="7">
    <source>
        <dbReference type="ARBA" id="ARBA00022917"/>
    </source>
</evidence>
<dbReference type="Gene3D" id="3.40.50.800">
    <property type="entry name" value="Anticodon-binding domain"/>
    <property type="match status" value="1"/>
</dbReference>
<dbReference type="SUPFAM" id="SSF55681">
    <property type="entry name" value="Class II aaRS and biotin synthetases"/>
    <property type="match status" value="1"/>
</dbReference>
<evidence type="ECO:0000256" key="1">
    <source>
        <dbReference type="ARBA" id="ARBA00008226"/>
    </source>
</evidence>
<comment type="catalytic activity">
    <reaction evidence="9 10">
        <text>tRNA(His) + L-histidine + ATP = L-histidyl-tRNA(His) + AMP + diphosphate + H(+)</text>
        <dbReference type="Rhea" id="RHEA:17313"/>
        <dbReference type="Rhea" id="RHEA-COMP:9665"/>
        <dbReference type="Rhea" id="RHEA-COMP:9689"/>
        <dbReference type="ChEBI" id="CHEBI:15378"/>
        <dbReference type="ChEBI" id="CHEBI:30616"/>
        <dbReference type="ChEBI" id="CHEBI:33019"/>
        <dbReference type="ChEBI" id="CHEBI:57595"/>
        <dbReference type="ChEBI" id="CHEBI:78442"/>
        <dbReference type="ChEBI" id="CHEBI:78527"/>
        <dbReference type="ChEBI" id="CHEBI:456215"/>
        <dbReference type="EC" id="6.1.1.21"/>
    </reaction>
</comment>
<dbReference type="Pfam" id="PF03129">
    <property type="entry name" value="HGTP_anticodon"/>
    <property type="match status" value="1"/>
</dbReference>
<dbReference type="InterPro" id="IPR015807">
    <property type="entry name" value="His-tRNA-ligase"/>
</dbReference>
<dbReference type="Gene3D" id="3.30.930.10">
    <property type="entry name" value="Bira Bifunctional Protein, Domain 2"/>
    <property type="match status" value="1"/>
</dbReference>
<dbReference type="CDD" id="cd00773">
    <property type="entry name" value="HisRS-like_core"/>
    <property type="match status" value="1"/>
</dbReference>
<evidence type="ECO:0000256" key="4">
    <source>
        <dbReference type="ARBA" id="ARBA00022598"/>
    </source>
</evidence>
<feature type="domain" description="Aminoacyl-transfer RNA synthetases class-II family profile" evidence="12">
    <location>
        <begin position="36"/>
        <end position="428"/>
    </location>
</feature>
<dbReference type="RefSeq" id="WP_306890670.1">
    <property type="nucleotide sequence ID" value="NZ_JAUSVR010000009.1"/>
</dbReference>
<dbReference type="InterPro" id="IPR004154">
    <property type="entry name" value="Anticodon-bd"/>
</dbReference>
<reference evidence="13 14" key="1">
    <citation type="submission" date="2023-07" db="EMBL/GenBank/DDBJ databases">
        <title>Genomic Encyclopedia of Type Strains, Phase IV (KMG-IV): sequencing the most valuable type-strain genomes for metagenomic binning, comparative biology and taxonomic classification.</title>
        <authorList>
            <person name="Goeker M."/>
        </authorList>
    </citation>
    <scope>NUCLEOTIDE SEQUENCE [LARGE SCALE GENOMIC DNA]</scope>
    <source>
        <strain evidence="13 14">DSM 15561</strain>
    </source>
</reference>
<keyword evidence="6 10" id="KW-0067">ATP-binding</keyword>
<dbReference type="GO" id="GO:0004821">
    <property type="term" value="F:histidine-tRNA ligase activity"/>
    <property type="evidence" value="ECO:0007669"/>
    <property type="project" value="UniProtKB-EC"/>
</dbReference>
<dbReference type="PROSITE" id="PS50862">
    <property type="entry name" value="AA_TRNA_LIGASE_II"/>
    <property type="match status" value="1"/>
</dbReference>
<sequence>MAKDKPSKLKARKPQAQLPRGFADRGPAELAGTRAMLETIRKVYELYGFEALETPFIEYTDALGKFLPDQDRPNEGVFSFQDDDEQWLSLRYDLTAPLARHVAENFDKLPKPFRSYRAGWVFRNEKPGPGRFRQFMQFDADTVGAPSVAADAEICMMAADTLEELGIQRGDYVIKVNNRKVLDGVLEAIGLGGEENAGRRLTVLRAIDKFDKVGPSGVEDLLGAGRWENPATESGDFTKGANLSNWQVDGIMRFLNVEPSAGIRADSRRFSKAEFEEKWGSDPVEWFRHRDQPALATELHNFFNDWLGIFGAAPPIFDDGIAELREIAKIVGVLDYGADRIRIDPSVVRGLEYYTGPVFEAELTFEVKDEKGRPVRFGSVGGGGRYDGLVGRFRSEPVPATGFSIGVSRLASALSYLNKAEAKPDFGPVVVVVMDRDQSAHYMGLVAKLRKEGIRAEMYLGNPKNLGNQFKYADRRNSPCVVIQGSDERAATDEVGNPRPMVQIKDLIEGAKAAAAIADNAEWRESRPAQFACAEAELVAKVREVLDHHGVPHGEALG</sequence>
<feature type="region of interest" description="Disordered" evidence="11">
    <location>
        <begin position="1"/>
        <end position="25"/>
    </location>
</feature>
<dbReference type="InterPro" id="IPR006195">
    <property type="entry name" value="aa-tRNA-synth_II"/>
</dbReference>
<evidence type="ECO:0000256" key="6">
    <source>
        <dbReference type="ARBA" id="ARBA00022840"/>
    </source>
</evidence>
<evidence type="ECO:0000256" key="3">
    <source>
        <dbReference type="ARBA" id="ARBA00022490"/>
    </source>
</evidence>
<comment type="caution">
    <text evidence="13">The sequence shown here is derived from an EMBL/GenBank/DDBJ whole genome shotgun (WGS) entry which is preliminary data.</text>
</comment>
<dbReference type="HAMAP" id="MF_00127">
    <property type="entry name" value="His_tRNA_synth"/>
    <property type="match status" value="1"/>
</dbReference>
<dbReference type="InterPro" id="IPR036621">
    <property type="entry name" value="Anticodon-bd_dom_sf"/>
</dbReference>
<dbReference type="PANTHER" id="PTHR11476">
    <property type="entry name" value="HISTIDYL-TRNA SYNTHETASE"/>
    <property type="match status" value="1"/>
</dbReference>
<accession>A0ABU0LTF1</accession>
<evidence type="ECO:0000259" key="12">
    <source>
        <dbReference type="PROSITE" id="PS50862"/>
    </source>
</evidence>
<comment type="similarity">
    <text evidence="1 10">Belongs to the class-II aminoacyl-tRNA synthetase family.</text>
</comment>
<dbReference type="InterPro" id="IPR004516">
    <property type="entry name" value="HisRS/HisZ"/>
</dbReference>
<evidence type="ECO:0000256" key="9">
    <source>
        <dbReference type="ARBA" id="ARBA00047639"/>
    </source>
</evidence>
<dbReference type="InterPro" id="IPR045864">
    <property type="entry name" value="aa-tRNA-synth_II/BPL/LPL"/>
</dbReference>
<dbReference type="Pfam" id="PF13393">
    <property type="entry name" value="tRNA-synt_His"/>
    <property type="match status" value="2"/>
</dbReference>
<organism evidence="13 14">
    <name type="scientific">Ancylobacter amanitiformis</name>
    <dbReference type="NCBI Taxonomy" id="217069"/>
    <lineage>
        <taxon>Bacteria</taxon>
        <taxon>Pseudomonadati</taxon>
        <taxon>Pseudomonadota</taxon>
        <taxon>Alphaproteobacteria</taxon>
        <taxon>Hyphomicrobiales</taxon>
        <taxon>Xanthobacteraceae</taxon>
        <taxon>Ancylobacter</taxon>
    </lineage>
</organism>
<evidence type="ECO:0000313" key="14">
    <source>
        <dbReference type="Proteomes" id="UP001235094"/>
    </source>
</evidence>
<proteinExistence type="inferred from homology"/>
<evidence type="ECO:0000256" key="8">
    <source>
        <dbReference type="ARBA" id="ARBA00023146"/>
    </source>
</evidence>
<evidence type="ECO:0000313" key="13">
    <source>
        <dbReference type="EMBL" id="MDQ0511984.1"/>
    </source>
</evidence>
<evidence type="ECO:0000256" key="11">
    <source>
        <dbReference type="SAM" id="MobiDB-lite"/>
    </source>
</evidence>
<evidence type="ECO:0000256" key="10">
    <source>
        <dbReference type="HAMAP-Rule" id="MF_00127"/>
    </source>
</evidence>
<dbReference type="EMBL" id="JAUSVR010000009">
    <property type="protein sequence ID" value="MDQ0511984.1"/>
    <property type="molecule type" value="Genomic_DNA"/>
</dbReference>
<dbReference type="InterPro" id="IPR041715">
    <property type="entry name" value="HisRS-like_core"/>
</dbReference>
<dbReference type="InterPro" id="IPR033656">
    <property type="entry name" value="HisRS_anticodon"/>
</dbReference>